<dbReference type="Proteomes" id="UP000010816">
    <property type="component" value="Chromosome"/>
</dbReference>
<keyword evidence="1" id="KW-0732">Signal</keyword>
<dbReference type="eggNOG" id="COG2133">
    <property type="taxonomic scope" value="Bacteria"/>
</dbReference>
<keyword evidence="4" id="KW-1185">Reference proteome</keyword>
<evidence type="ECO:0000313" key="3">
    <source>
        <dbReference type="EMBL" id="AGA90519.1"/>
    </source>
</evidence>
<feature type="chain" id="PRO_5003943219" evidence="1">
    <location>
        <begin position="22"/>
        <end position="388"/>
    </location>
</feature>
<evidence type="ECO:0000313" key="4">
    <source>
        <dbReference type="Proteomes" id="UP000010816"/>
    </source>
</evidence>
<evidence type="ECO:0000259" key="2">
    <source>
        <dbReference type="Pfam" id="PF07995"/>
    </source>
</evidence>
<feature type="signal peptide" evidence="1">
    <location>
        <begin position="1"/>
        <end position="21"/>
    </location>
</feature>
<dbReference type="Pfam" id="PF07995">
    <property type="entry name" value="GSDH"/>
    <property type="match status" value="1"/>
</dbReference>
<dbReference type="InterPro" id="IPR011042">
    <property type="entry name" value="6-blade_b-propeller_TolB-like"/>
</dbReference>
<dbReference type="InterPro" id="IPR012938">
    <property type="entry name" value="Glc/Sorbosone_DH"/>
</dbReference>
<sequence length="388" mass="42035">MSAILRFLISCSLLAGTTAGASPTGPVPLSGDVPEATGWRVEPVLGGLEHPWAIAWLPDGSALVTERPGRLRLIENGRLQPDSIAGLPRILAHGQGGLLDIALHPDFADNHLVYLTAARGRPGANHTAVIRGRLGHNRLNDVEILFEVADNKKGGQHFGSRLLWLPDGTLLVSIGDGGNPPLAFAGANIRQQAQQLATHFGKILRLQDDGTAAPDNPFADRLGARAEIWTLGHRNIQGLARDPQSGRVWATEHGARGGDELNLIEGGVNYGWPRVTYSLEYWGPRISDTTSTPGMRDPKVVWTPSKAPSGLAFYTGDRFPAWRGDLFSGALKFEEVRRIMLDGERVVGEEKLPIGKRVRDVRQGPDGYLYLLTDEPNGQLLRITPASK</sequence>
<dbReference type="Gene3D" id="2.120.10.30">
    <property type="entry name" value="TolB, C-terminal domain"/>
    <property type="match status" value="1"/>
</dbReference>
<protein>
    <submittedName>
        <fullName evidence="3">Glucose/sorbosone dehydrogenase</fullName>
    </submittedName>
</protein>
<dbReference type="EMBL" id="CP003051">
    <property type="protein sequence ID" value="AGA90519.1"/>
    <property type="molecule type" value="Genomic_DNA"/>
</dbReference>
<dbReference type="PANTHER" id="PTHR19328:SF75">
    <property type="entry name" value="ALDOSE SUGAR DEHYDROGENASE YLII"/>
    <property type="match status" value="1"/>
</dbReference>
<dbReference type="PATRIC" id="fig|765912.4.peg.1712"/>
<accession>L0GYY9</accession>
<dbReference type="AlphaFoldDB" id="L0GYY9"/>
<dbReference type="InterPro" id="IPR011041">
    <property type="entry name" value="Quinoprot_gluc/sorb_DH_b-prop"/>
</dbReference>
<dbReference type="OrthoDB" id="9770043at2"/>
<dbReference type="KEGG" id="tmb:Thimo_1745"/>
<feature type="domain" description="Glucose/Sorbosone dehydrogenase" evidence="2">
    <location>
        <begin position="48"/>
        <end position="382"/>
    </location>
</feature>
<organism evidence="3 4">
    <name type="scientific">Thioflavicoccus mobilis 8321</name>
    <dbReference type="NCBI Taxonomy" id="765912"/>
    <lineage>
        <taxon>Bacteria</taxon>
        <taxon>Pseudomonadati</taxon>
        <taxon>Pseudomonadota</taxon>
        <taxon>Gammaproteobacteria</taxon>
        <taxon>Chromatiales</taxon>
        <taxon>Chromatiaceae</taxon>
        <taxon>Thioflavicoccus</taxon>
    </lineage>
</organism>
<dbReference type="SUPFAM" id="SSF50952">
    <property type="entry name" value="Soluble quinoprotein glucose dehydrogenase"/>
    <property type="match status" value="1"/>
</dbReference>
<dbReference type="HOGENOM" id="CLU_012253_1_1_6"/>
<reference evidence="3 4" key="1">
    <citation type="submission" date="2011-09" db="EMBL/GenBank/DDBJ databases">
        <title>Complete sequence of chromosome of Thioflavicoccus mobilis 8321.</title>
        <authorList>
            <consortium name="US DOE Joint Genome Institute"/>
            <person name="Lucas S."/>
            <person name="Han J."/>
            <person name="Lapidus A."/>
            <person name="Cheng J.-F."/>
            <person name="Goodwin L."/>
            <person name="Pitluck S."/>
            <person name="Peters L."/>
            <person name="Ovchinnikova G."/>
            <person name="Lu M."/>
            <person name="Detter J.C."/>
            <person name="Han C."/>
            <person name="Tapia R."/>
            <person name="Land M."/>
            <person name="Hauser L."/>
            <person name="Kyrpides N."/>
            <person name="Ivanova N."/>
            <person name="Pagani I."/>
            <person name="Vogl K."/>
            <person name="Liu Z."/>
            <person name="Imhoff J."/>
            <person name="Thiel V."/>
            <person name="Frigaard N.-U."/>
            <person name="Bryant D."/>
            <person name="Woyke T."/>
        </authorList>
    </citation>
    <scope>NUCLEOTIDE SEQUENCE [LARGE SCALE GENOMIC DNA]</scope>
    <source>
        <strain evidence="3 4">8321</strain>
    </source>
</reference>
<dbReference type="RefSeq" id="WP_015280660.1">
    <property type="nucleotide sequence ID" value="NC_019940.1"/>
</dbReference>
<evidence type="ECO:0000256" key="1">
    <source>
        <dbReference type="SAM" id="SignalP"/>
    </source>
</evidence>
<dbReference type="PANTHER" id="PTHR19328">
    <property type="entry name" value="HEDGEHOG-INTERACTING PROTEIN"/>
    <property type="match status" value="1"/>
</dbReference>
<proteinExistence type="predicted"/>
<dbReference type="STRING" id="765912.Thimo_1745"/>
<gene>
    <name evidence="3" type="ORF">Thimo_1745</name>
</gene>
<name>L0GYY9_9GAMM</name>